<feature type="compositionally biased region" description="Low complexity" evidence="1">
    <location>
        <begin position="255"/>
        <end position="269"/>
    </location>
</feature>
<proteinExistence type="predicted"/>
<keyword evidence="3" id="KW-1185">Reference proteome</keyword>
<evidence type="ECO:0000256" key="1">
    <source>
        <dbReference type="SAM" id="MobiDB-lite"/>
    </source>
</evidence>
<organism evidence="2 3">
    <name type="scientific">Zophobas morio</name>
    <dbReference type="NCBI Taxonomy" id="2755281"/>
    <lineage>
        <taxon>Eukaryota</taxon>
        <taxon>Metazoa</taxon>
        <taxon>Ecdysozoa</taxon>
        <taxon>Arthropoda</taxon>
        <taxon>Hexapoda</taxon>
        <taxon>Insecta</taxon>
        <taxon>Pterygota</taxon>
        <taxon>Neoptera</taxon>
        <taxon>Endopterygota</taxon>
        <taxon>Coleoptera</taxon>
        <taxon>Polyphaga</taxon>
        <taxon>Cucujiformia</taxon>
        <taxon>Tenebrionidae</taxon>
        <taxon>Zophobas</taxon>
    </lineage>
</organism>
<name>A0AA38HF43_9CUCU</name>
<accession>A0AA38HF43</accession>
<sequence>MPQPFFSNDELDSLLDTTPREGEAEYESLLDDDPELHLNDDDTAGKQGGRQQQQPALDPNLTNYLNEDIRQRREEAERRAEEQRRNAAAEAQRQREEQRAKRQKEIDDRLNAVFTTPEAPQLSAEERQQYQQSLPLIERMAEYHSRSALGSLRDTMRDVLSRNMELEDKLEEMQQSTRQNPRTQLDMMVRAQVPDVDATLSDPQWAAFRDTVIPSLGVTPGQIIQNHYQSGNAQGVVNVLNTFKNRSKTTRTETPAPGMPSASAPSSRPAGRKMLRMSELNEAYARADQGLLSRDKLQVIVNKFEEAAAEGRVDYDK</sequence>
<protein>
    <submittedName>
        <fullName evidence="2">Uncharacterized protein</fullName>
    </submittedName>
</protein>
<dbReference type="Proteomes" id="UP001168821">
    <property type="component" value="Unassembled WGS sequence"/>
</dbReference>
<evidence type="ECO:0000313" key="3">
    <source>
        <dbReference type="Proteomes" id="UP001168821"/>
    </source>
</evidence>
<gene>
    <name evidence="2" type="ORF">Zmor_016416</name>
</gene>
<feature type="region of interest" description="Disordered" evidence="1">
    <location>
        <begin position="247"/>
        <end position="276"/>
    </location>
</feature>
<dbReference type="AlphaFoldDB" id="A0AA38HF43"/>
<dbReference type="EMBL" id="JALNTZ010004168">
    <property type="protein sequence ID" value="KAJ3615441.1"/>
    <property type="molecule type" value="Genomic_DNA"/>
</dbReference>
<comment type="caution">
    <text evidence="2">The sequence shown here is derived from an EMBL/GenBank/DDBJ whole genome shotgun (WGS) entry which is preliminary data.</text>
</comment>
<evidence type="ECO:0000313" key="2">
    <source>
        <dbReference type="EMBL" id="KAJ3615441.1"/>
    </source>
</evidence>
<reference evidence="2" key="1">
    <citation type="journal article" date="2023" name="G3 (Bethesda)">
        <title>Whole genome assemblies of Zophobas morio and Tenebrio molitor.</title>
        <authorList>
            <person name="Kaur S."/>
            <person name="Stinson S.A."/>
            <person name="diCenzo G.C."/>
        </authorList>
    </citation>
    <scope>NUCLEOTIDE SEQUENCE</scope>
    <source>
        <strain evidence="2">QUZm001</strain>
    </source>
</reference>
<feature type="compositionally biased region" description="Basic and acidic residues" evidence="1">
    <location>
        <begin position="35"/>
        <end position="44"/>
    </location>
</feature>
<feature type="compositionally biased region" description="Acidic residues" evidence="1">
    <location>
        <begin position="24"/>
        <end position="34"/>
    </location>
</feature>
<feature type="region of interest" description="Disordered" evidence="1">
    <location>
        <begin position="1"/>
        <end position="111"/>
    </location>
</feature>
<feature type="compositionally biased region" description="Polar residues" evidence="1">
    <location>
        <begin position="49"/>
        <end position="65"/>
    </location>
</feature>
<feature type="compositionally biased region" description="Basic and acidic residues" evidence="1">
    <location>
        <begin position="67"/>
        <end position="110"/>
    </location>
</feature>